<reference evidence="1" key="2">
    <citation type="journal article" date="2021" name="PeerJ">
        <title>Extensive microbial diversity within the chicken gut microbiome revealed by metagenomics and culture.</title>
        <authorList>
            <person name="Gilroy R."/>
            <person name="Ravi A."/>
            <person name="Getino M."/>
            <person name="Pursley I."/>
            <person name="Horton D.L."/>
            <person name="Alikhan N.F."/>
            <person name="Baker D."/>
            <person name="Gharbi K."/>
            <person name="Hall N."/>
            <person name="Watson M."/>
            <person name="Adriaenssens E.M."/>
            <person name="Foster-Nyarko E."/>
            <person name="Jarju S."/>
            <person name="Secka A."/>
            <person name="Antonio M."/>
            <person name="Oren A."/>
            <person name="Chaudhuri R.R."/>
            <person name="La Ragione R."/>
            <person name="Hildebrand F."/>
            <person name="Pallen M.J."/>
        </authorList>
    </citation>
    <scope>NUCLEOTIDE SEQUENCE</scope>
    <source>
        <strain evidence="1">ChiSjej6B24-2974</strain>
    </source>
</reference>
<protein>
    <submittedName>
        <fullName evidence="1">Uncharacterized protein</fullName>
    </submittedName>
</protein>
<evidence type="ECO:0000313" key="1">
    <source>
        <dbReference type="EMBL" id="HIQ81855.1"/>
    </source>
</evidence>
<accession>A0A9D0ZJU9</accession>
<gene>
    <name evidence="1" type="ORF">IAA52_02000</name>
</gene>
<dbReference type="AlphaFoldDB" id="A0A9D0ZJU9"/>
<sequence>MNEQQLAVRKSILEDFIFPSEYNLLFINAGSETSLKIKSPVDYVIVHNNDYDTQVQVRGRVNSDLSKLYLPLLGTTDLTVPEEYLNKPLFTEEKAELCAILNRTNPYNRRFGWTTIKSMLIDCDYTISEGRKNNRRYAIISPPQ</sequence>
<name>A0A9D0ZJU9_9FIRM</name>
<reference evidence="1" key="1">
    <citation type="submission" date="2020-10" db="EMBL/GenBank/DDBJ databases">
        <authorList>
            <person name="Gilroy R."/>
        </authorList>
    </citation>
    <scope>NUCLEOTIDE SEQUENCE</scope>
    <source>
        <strain evidence="1">ChiSjej6B24-2974</strain>
    </source>
</reference>
<dbReference type="Proteomes" id="UP000824260">
    <property type="component" value="Unassembled WGS sequence"/>
</dbReference>
<evidence type="ECO:0000313" key="2">
    <source>
        <dbReference type="Proteomes" id="UP000824260"/>
    </source>
</evidence>
<organism evidence="1 2">
    <name type="scientific">Candidatus Pullichristensenella stercorigallinarum</name>
    <dbReference type="NCBI Taxonomy" id="2840909"/>
    <lineage>
        <taxon>Bacteria</taxon>
        <taxon>Bacillati</taxon>
        <taxon>Bacillota</taxon>
        <taxon>Clostridia</taxon>
        <taxon>Candidatus Pullichristensenella</taxon>
    </lineage>
</organism>
<proteinExistence type="predicted"/>
<dbReference type="EMBL" id="DVFZ01000020">
    <property type="protein sequence ID" value="HIQ81855.1"/>
    <property type="molecule type" value="Genomic_DNA"/>
</dbReference>
<comment type="caution">
    <text evidence="1">The sequence shown here is derived from an EMBL/GenBank/DDBJ whole genome shotgun (WGS) entry which is preliminary data.</text>
</comment>